<gene>
    <name evidence="2" type="ORF">R5R35_006490</name>
</gene>
<evidence type="ECO:0000313" key="2">
    <source>
        <dbReference type="EMBL" id="KAK7790123.1"/>
    </source>
</evidence>
<feature type="domain" description="CH-like" evidence="1">
    <location>
        <begin position="7"/>
        <end position="90"/>
    </location>
</feature>
<organism evidence="2 3">
    <name type="scientific">Gryllus longicercus</name>
    <dbReference type="NCBI Taxonomy" id="2509291"/>
    <lineage>
        <taxon>Eukaryota</taxon>
        <taxon>Metazoa</taxon>
        <taxon>Ecdysozoa</taxon>
        <taxon>Arthropoda</taxon>
        <taxon>Hexapoda</taxon>
        <taxon>Insecta</taxon>
        <taxon>Pterygota</taxon>
        <taxon>Neoptera</taxon>
        <taxon>Polyneoptera</taxon>
        <taxon>Orthoptera</taxon>
        <taxon>Ensifera</taxon>
        <taxon>Gryllidea</taxon>
        <taxon>Grylloidea</taxon>
        <taxon>Gryllidae</taxon>
        <taxon>Gryllinae</taxon>
        <taxon>Gryllus</taxon>
    </lineage>
</organism>
<dbReference type="AlphaFoldDB" id="A0AAN9V5F5"/>
<accession>A0AAN9V5F5</accession>
<comment type="caution">
    <text evidence="2">The sequence shown here is derived from an EMBL/GenBank/DDBJ whole genome shotgun (WGS) entry which is preliminary data.</text>
</comment>
<dbReference type="InterPro" id="IPR036872">
    <property type="entry name" value="CH_dom_sf"/>
</dbReference>
<reference evidence="2 3" key="1">
    <citation type="submission" date="2024-03" db="EMBL/GenBank/DDBJ databases">
        <title>The genome assembly and annotation of the cricket Gryllus longicercus Weissman &amp; Gray.</title>
        <authorList>
            <person name="Szrajer S."/>
            <person name="Gray D."/>
            <person name="Ylla G."/>
        </authorList>
    </citation>
    <scope>NUCLEOTIDE SEQUENCE [LARGE SCALE GENOMIC DNA]</scope>
    <source>
        <strain evidence="2">DAG 2021-001</strain>
        <tissue evidence="2">Whole body minus gut</tissue>
    </source>
</reference>
<keyword evidence="3" id="KW-1185">Reference proteome</keyword>
<dbReference type="Pfam" id="PF06294">
    <property type="entry name" value="CH_2"/>
    <property type="match status" value="1"/>
</dbReference>
<dbReference type="GO" id="GO:0005737">
    <property type="term" value="C:cytoplasm"/>
    <property type="evidence" value="ECO:0007669"/>
    <property type="project" value="UniProtKB-ARBA"/>
</dbReference>
<dbReference type="Proteomes" id="UP001378592">
    <property type="component" value="Unassembled WGS sequence"/>
</dbReference>
<name>A0AAN9V5F5_9ORTH</name>
<evidence type="ECO:0000313" key="3">
    <source>
        <dbReference type="Proteomes" id="UP001378592"/>
    </source>
</evidence>
<protein>
    <recommendedName>
        <fullName evidence="1">CH-like domain-containing protein</fullName>
    </recommendedName>
</protein>
<proteinExistence type="predicted"/>
<dbReference type="Gene3D" id="1.10.418.10">
    <property type="entry name" value="Calponin-like domain"/>
    <property type="match status" value="1"/>
</dbReference>
<dbReference type="EMBL" id="JAZDUA010000662">
    <property type="protein sequence ID" value="KAK7790123.1"/>
    <property type="molecule type" value="Genomic_DNA"/>
</dbReference>
<evidence type="ECO:0000259" key="1">
    <source>
        <dbReference type="Pfam" id="PF06294"/>
    </source>
</evidence>
<sequence>MSEVIKRWVACKTGVEPDLEPRALRRLLADGTLLARLLHSYFVVDAALREQVRATDDPELRRKNWAVLRRWLLLVGLELADDVIKCVIKSLTNRLLFKSAQDAT</sequence>
<dbReference type="InterPro" id="IPR010441">
    <property type="entry name" value="CH_2"/>
</dbReference>